<evidence type="ECO:0000256" key="2">
    <source>
        <dbReference type="ARBA" id="ARBA00005695"/>
    </source>
</evidence>
<evidence type="ECO:0000256" key="4">
    <source>
        <dbReference type="ARBA" id="ARBA00022729"/>
    </source>
</evidence>
<dbReference type="AlphaFoldDB" id="C8RYB8"/>
<dbReference type="RefSeq" id="WP_008028285.1">
    <property type="nucleotide sequence ID" value="NZ_ACYY01000004.1"/>
</dbReference>
<dbReference type="InterPro" id="IPR000914">
    <property type="entry name" value="SBP_5_dom"/>
</dbReference>
<keyword evidence="3" id="KW-0813">Transport</keyword>
<evidence type="ECO:0000313" key="6">
    <source>
        <dbReference type="EMBL" id="EEW26106.1"/>
    </source>
</evidence>
<dbReference type="NCBIfam" id="TIGR01409">
    <property type="entry name" value="TAT_signal_seq"/>
    <property type="match status" value="1"/>
</dbReference>
<dbReference type="eggNOG" id="COG0747">
    <property type="taxonomic scope" value="Bacteria"/>
</dbReference>
<dbReference type="EMBL" id="ACYY01000004">
    <property type="protein sequence ID" value="EEW26106.1"/>
    <property type="molecule type" value="Genomic_DNA"/>
</dbReference>
<proteinExistence type="inferred from homology"/>
<dbReference type="Gene3D" id="3.40.190.10">
    <property type="entry name" value="Periplasmic binding protein-like II"/>
    <property type="match status" value="1"/>
</dbReference>
<sequence>MKDDLARLVDRIDAARISRRSFLNRTAAFGLTAALGTSFLPGSARAEPKQGGILKIGLGGGETTDALDPGLADGPASFAVGRQWGDTLVNVTATGEIEPLLAESVTGNAEGTVWTFAIRQGVKFHNGAALTTDDVVATLKRHSDEASKSGAFGVMQGITEIKADGTNVVVTLAAGNADLPYLMADYHLIVQPNGGLDDVNAAIGTGPYKLVTAEAGVHYSFTRNTDDWNTARGHYDEVELLIINDATARSSALQSGQVHMINRVEPKVAKLLGRSPGVMVKNVSGRGHYVFIMHCNTAPFDNKDLRLALKYAIDRQEMVDKILDGFGGIGNDIPINASYPLFDETLEQRPFDLAKATEHYKASGHDGSPIVLRVADGAFPGAVDAAALFQQSAAKAGIPLEIKREPDDGYWSNVWNVQPFCASYWGGRPVQDQMYSTAYLSTADWNDTKYNNPEFDALILQARSETDLAKRKELYSKVAHILNDDGGVICPMFNDFIDAHTDQVTGWEGDPNYEMMGGFASSKTWFA</sequence>
<dbReference type="Gene3D" id="3.10.105.10">
    <property type="entry name" value="Dipeptide-binding Protein, Domain 3"/>
    <property type="match status" value="1"/>
</dbReference>
<dbReference type="InterPro" id="IPR006311">
    <property type="entry name" value="TAT_signal"/>
</dbReference>
<evidence type="ECO:0000313" key="7">
    <source>
        <dbReference type="Proteomes" id="UP000010121"/>
    </source>
</evidence>
<dbReference type="PANTHER" id="PTHR30290">
    <property type="entry name" value="PERIPLASMIC BINDING COMPONENT OF ABC TRANSPORTER"/>
    <property type="match status" value="1"/>
</dbReference>
<dbReference type="GO" id="GO:1904680">
    <property type="term" value="F:peptide transmembrane transporter activity"/>
    <property type="evidence" value="ECO:0007669"/>
    <property type="project" value="TreeGrafter"/>
</dbReference>
<organism evidence="6 7">
    <name type="scientific">Rhodobacter ferrooxidans</name>
    <dbReference type="NCBI Taxonomy" id="371731"/>
    <lineage>
        <taxon>Bacteria</taxon>
        <taxon>Pseudomonadati</taxon>
        <taxon>Pseudomonadota</taxon>
        <taxon>Alphaproteobacteria</taxon>
        <taxon>Rhodobacterales</taxon>
        <taxon>Rhodobacter group</taxon>
        <taxon>Rhodobacter</taxon>
    </lineage>
</organism>
<dbReference type="GO" id="GO:0043190">
    <property type="term" value="C:ATP-binding cassette (ABC) transporter complex"/>
    <property type="evidence" value="ECO:0007669"/>
    <property type="project" value="InterPro"/>
</dbReference>
<dbReference type="Pfam" id="PF00496">
    <property type="entry name" value="SBP_bac_5"/>
    <property type="match status" value="1"/>
</dbReference>
<keyword evidence="7" id="KW-1185">Reference proteome</keyword>
<dbReference type="PANTHER" id="PTHR30290:SF10">
    <property type="entry name" value="PERIPLASMIC OLIGOPEPTIDE-BINDING PROTEIN-RELATED"/>
    <property type="match status" value="1"/>
</dbReference>
<keyword evidence="4" id="KW-0732">Signal</keyword>
<dbReference type="Gene3D" id="3.90.76.10">
    <property type="entry name" value="Dipeptide-binding Protein, Domain 1"/>
    <property type="match status" value="1"/>
</dbReference>
<comment type="subcellular location">
    <subcellularLocation>
        <location evidence="1">Periplasm</location>
    </subcellularLocation>
</comment>
<dbReference type="InterPro" id="IPR030678">
    <property type="entry name" value="Peptide/Ni-bd"/>
</dbReference>
<dbReference type="STRING" id="371731.Rsw2DRAFT_0796"/>
<dbReference type="CDD" id="cd08503">
    <property type="entry name" value="PBP2_NikA_DppA_OppA_like_17"/>
    <property type="match status" value="1"/>
</dbReference>
<dbReference type="GO" id="GO:0015833">
    <property type="term" value="P:peptide transport"/>
    <property type="evidence" value="ECO:0007669"/>
    <property type="project" value="TreeGrafter"/>
</dbReference>
<gene>
    <name evidence="6" type="ORF">Rsw2DRAFT_0796</name>
</gene>
<evidence type="ECO:0000259" key="5">
    <source>
        <dbReference type="Pfam" id="PF00496"/>
    </source>
</evidence>
<dbReference type="OrthoDB" id="9803988at2"/>
<accession>C8RYB8</accession>
<protein>
    <submittedName>
        <fullName evidence="6">Extracellular solute-binding protein family 5</fullName>
    </submittedName>
</protein>
<dbReference type="InterPro" id="IPR039424">
    <property type="entry name" value="SBP_5"/>
</dbReference>
<evidence type="ECO:0000256" key="3">
    <source>
        <dbReference type="ARBA" id="ARBA00022448"/>
    </source>
</evidence>
<evidence type="ECO:0000256" key="1">
    <source>
        <dbReference type="ARBA" id="ARBA00004418"/>
    </source>
</evidence>
<dbReference type="GO" id="GO:0030288">
    <property type="term" value="C:outer membrane-bounded periplasmic space"/>
    <property type="evidence" value="ECO:0007669"/>
    <property type="project" value="UniProtKB-ARBA"/>
</dbReference>
<dbReference type="PIRSF" id="PIRSF002741">
    <property type="entry name" value="MppA"/>
    <property type="match status" value="1"/>
</dbReference>
<comment type="caution">
    <text evidence="6">The sequence shown here is derived from an EMBL/GenBank/DDBJ whole genome shotgun (WGS) entry which is preliminary data.</text>
</comment>
<feature type="domain" description="Solute-binding protein family 5" evidence="5">
    <location>
        <begin position="96"/>
        <end position="446"/>
    </location>
</feature>
<dbReference type="PROSITE" id="PS51318">
    <property type="entry name" value="TAT"/>
    <property type="match status" value="1"/>
</dbReference>
<comment type="similarity">
    <text evidence="2">Belongs to the bacterial solute-binding protein 5 family.</text>
</comment>
<dbReference type="SUPFAM" id="SSF53850">
    <property type="entry name" value="Periplasmic binding protein-like II"/>
    <property type="match status" value="1"/>
</dbReference>
<name>C8RYB8_9RHOB</name>
<reference evidence="6 7" key="1">
    <citation type="submission" date="2009-08" db="EMBL/GenBank/DDBJ databases">
        <title>The draft genome of Rhodobacter sp. SW2.</title>
        <authorList>
            <consortium name="US DOE Joint Genome Institute (JGI-PGF)"/>
            <person name="Lucas S."/>
            <person name="Copeland A."/>
            <person name="Lapidus A."/>
            <person name="Glavina del Rio T."/>
            <person name="Tice H."/>
            <person name="Bruce D."/>
            <person name="Goodwin L."/>
            <person name="Pitluck S."/>
            <person name="Larimer F."/>
            <person name="Land M.L."/>
            <person name="Hauser L."/>
            <person name="Emerson D."/>
        </authorList>
    </citation>
    <scope>NUCLEOTIDE SEQUENCE [LARGE SCALE GENOMIC DNA]</scope>
    <source>
        <strain evidence="6 7">SW2</strain>
    </source>
</reference>
<dbReference type="Proteomes" id="UP000010121">
    <property type="component" value="Unassembled WGS sequence"/>
</dbReference>
<dbReference type="InterPro" id="IPR019546">
    <property type="entry name" value="TAT_signal_bac_arc"/>
</dbReference>